<proteinExistence type="predicted"/>
<evidence type="ECO:0000313" key="1">
    <source>
        <dbReference type="EMBL" id="CAB4920256.1"/>
    </source>
</evidence>
<accession>A0A6J7HPG5</accession>
<organism evidence="1">
    <name type="scientific">freshwater metagenome</name>
    <dbReference type="NCBI Taxonomy" id="449393"/>
    <lineage>
        <taxon>unclassified sequences</taxon>
        <taxon>metagenomes</taxon>
        <taxon>ecological metagenomes</taxon>
    </lineage>
</organism>
<gene>
    <name evidence="1" type="ORF">UFOPK3674_00504</name>
</gene>
<dbReference type="AlphaFoldDB" id="A0A6J7HPG5"/>
<name>A0A6J7HPG5_9ZZZZ</name>
<reference evidence="1" key="1">
    <citation type="submission" date="2020-05" db="EMBL/GenBank/DDBJ databases">
        <authorList>
            <person name="Chiriac C."/>
            <person name="Salcher M."/>
            <person name="Ghai R."/>
            <person name="Kavagutti S V."/>
        </authorList>
    </citation>
    <scope>NUCLEOTIDE SEQUENCE</scope>
</reference>
<dbReference type="EMBL" id="CAFBMX010000002">
    <property type="protein sequence ID" value="CAB4920256.1"/>
    <property type="molecule type" value="Genomic_DNA"/>
</dbReference>
<sequence length="132" mass="14022">MGKLSLPSVALILVLTLAVAATALASGSRWRGSSTNLKGDFTYGKVSFTLSGSTIRDFVIEGVTTSGCGGFKSVVVPRIRLKGSVISVKYRPIEGIDDWIVIAGRIRGGKATGTFREGPLCSNEGRFTARRR</sequence>
<protein>
    <submittedName>
        <fullName evidence="1">Unannotated protein</fullName>
    </submittedName>
</protein>